<dbReference type="AlphaFoldDB" id="A0AAF1JX02"/>
<dbReference type="EMBL" id="JAAEDH010000008">
    <property type="protein sequence ID" value="MBR0655202.1"/>
    <property type="molecule type" value="Genomic_DNA"/>
</dbReference>
<dbReference type="GO" id="GO:0016020">
    <property type="term" value="C:membrane"/>
    <property type="evidence" value="ECO:0007669"/>
    <property type="project" value="UniProtKB-SubCell"/>
</dbReference>
<gene>
    <name evidence="7" type="ORF">GXW79_08915</name>
</gene>
<evidence type="ECO:0000313" key="8">
    <source>
        <dbReference type="Proteomes" id="UP001196068"/>
    </source>
</evidence>
<name>A0AAF1JX02_9PROT</name>
<feature type="transmembrane region" description="Helical" evidence="6">
    <location>
        <begin position="100"/>
        <end position="125"/>
    </location>
</feature>
<reference evidence="7" key="2">
    <citation type="journal article" date="2021" name="Syst. Appl. Microbiol.">
        <title>Roseomonas hellenica sp. nov., isolated from roots of wild-growing Alkanna tinctoria.</title>
        <authorList>
            <person name="Rat A."/>
            <person name="Naranjo H.D."/>
            <person name="Lebbe L."/>
            <person name="Cnockaert M."/>
            <person name="Krigas N."/>
            <person name="Grigoriadou K."/>
            <person name="Maloupa E."/>
            <person name="Willems A."/>
        </authorList>
    </citation>
    <scope>NUCLEOTIDE SEQUENCE</scope>
    <source>
        <strain evidence="7">LMG 28251</strain>
    </source>
</reference>
<keyword evidence="4 6" id="KW-0472">Membrane</keyword>
<dbReference type="InterPro" id="IPR052719">
    <property type="entry name" value="CvpA-like"/>
</dbReference>
<sequence length="186" mass="19821">MTWVDAILLAVILISALHAFFRGLVREALGVGAWIGAAVMALIGLPHVRPLIQPYVEQPYLVDAIAAGGIFLAVLIILKIVISWIAGLVQASILSGLDRVLGLVFGIVRGAFVIVLAYIVGTLALPAPERWPTPVREARALPYVADAAARLAALTPPAYRPSLPELAGPPTPRVEDLLRPPARPRQ</sequence>
<keyword evidence="8" id="KW-1185">Reference proteome</keyword>
<dbReference type="RefSeq" id="WP_211874037.1">
    <property type="nucleotide sequence ID" value="NZ_JAAEDH010000008.1"/>
</dbReference>
<reference evidence="7" key="1">
    <citation type="submission" date="2020-01" db="EMBL/GenBank/DDBJ databases">
        <authorList>
            <person name="Rat A."/>
        </authorList>
    </citation>
    <scope>NUCLEOTIDE SEQUENCE</scope>
    <source>
        <strain evidence="7">LMG 28251</strain>
    </source>
</reference>
<proteinExistence type="predicted"/>
<evidence type="ECO:0000256" key="5">
    <source>
        <dbReference type="SAM" id="MobiDB-lite"/>
    </source>
</evidence>
<accession>A0AAF1JX02</accession>
<keyword evidence="3 6" id="KW-1133">Transmembrane helix</keyword>
<comment type="caution">
    <text evidence="7">The sequence shown here is derived from an EMBL/GenBank/DDBJ whole genome shotgun (WGS) entry which is preliminary data.</text>
</comment>
<organism evidence="7 8">
    <name type="scientific">Plastoroseomonas arctica</name>
    <dbReference type="NCBI Taxonomy" id="1509237"/>
    <lineage>
        <taxon>Bacteria</taxon>
        <taxon>Pseudomonadati</taxon>
        <taxon>Pseudomonadota</taxon>
        <taxon>Alphaproteobacteria</taxon>
        <taxon>Acetobacterales</taxon>
        <taxon>Acetobacteraceae</taxon>
        <taxon>Plastoroseomonas</taxon>
    </lineage>
</organism>
<evidence type="ECO:0000256" key="1">
    <source>
        <dbReference type="ARBA" id="ARBA00004141"/>
    </source>
</evidence>
<dbReference type="InterPro" id="IPR003825">
    <property type="entry name" value="Colicin-V_CvpA"/>
</dbReference>
<evidence type="ECO:0000256" key="6">
    <source>
        <dbReference type="SAM" id="Phobius"/>
    </source>
</evidence>
<dbReference type="PANTHER" id="PTHR36926:SF1">
    <property type="entry name" value="COLICIN V PRODUCTION PROTEIN"/>
    <property type="match status" value="1"/>
</dbReference>
<feature type="transmembrane region" description="Helical" evidence="6">
    <location>
        <begin position="64"/>
        <end position="88"/>
    </location>
</feature>
<dbReference type="Proteomes" id="UP001196068">
    <property type="component" value="Unassembled WGS sequence"/>
</dbReference>
<comment type="subcellular location">
    <subcellularLocation>
        <location evidence="1">Membrane</location>
        <topology evidence="1">Multi-pass membrane protein</topology>
    </subcellularLocation>
</comment>
<protein>
    <submittedName>
        <fullName evidence="7">CvpA family protein</fullName>
    </submittedName>
</protein>
<dbReference type="PANTHER" id="PTHR36926">
    <property type="entry name" value="COLICIN V PRODUCTION PROTEIN"/>
    <property type="match status" value="1"/>
</dbReference>
<dbReference type="GO" id="GO:0009403">
    <property type="term" value="P:toxin biosynthetic process"/>
    <property type="evidence" value="ECO:0007669"/>
    <property type="project" value="InterPro"/>
</dbReference>
<evidence type="ECO:0000256" key="3">
    <source>
        <dbReference type="ARBA" id="ARBA00022989"/>
    </source>
</evidence>
<evidence type="ECO:0000313" key="7">
    <source>
        <dbReference type="EMBL" id="MBR0655202.1"/>
    </source>
</evidence>
<feature type="transmembrane region" description="Helical" evidence="6">
    <location>
        <begin position="6"/>
        <end position="25"/>
    </location>
</feature>
<evidence type="ECO:0000256" key="4">
    <source>
        <dbReference type="ARBA" id="ARBA00023136"/>
    </source>
</evidence>
<feature type="region of interest" description="Disordered" evidence="5">
    <location>
        <begin position="159"/>
        <end position="186"/>
    </location>
</feature>
<keyword evidence="2 6" id="KW-0812">Transmembrane</keyword>
<evidence type="ECO:0000256" key="2">
    <source>
        <dbReference type="ARBA" id="ARBA00022692"/>
    </source>
</evidence>
<feature type="transmembrane region" description="Helical" evidence="6">
    <location>
        <begin position="32"/>
        <end position="52"/>
    </location>
</feature>
<dbReference type="Pfam" id="PF02674">
    <property type="entry name" value="Colicin_V"/>
    <property type="match status" value="1"/>
</dbReference>